<gene>
    <name evidence="1" type="ORF">AJ79_09411</name>
</gene>
<dbReference type="AlphaFoldDB" id="A0A2B7WK49"/>
<name>A0A2B7WK49_9EURO</name>
<dbReference type="PANTHER" id="PTHR37540:SF10">
    <property type="entry name" value="SIGMA-70 REGION 2 FAMILY PROTEIN"/>
    <property type="match status" value="1"/>
</dbReference>
<comment type="caution">
    <text evidence="1">The sequence shown here is derived from an EMBL/GenBank/DDBJ whole genome shotgun (WGS) entry which is preliminary data.</text>
</comment>
<evidence type="ECO:0000313" key="2">
    <source>
        <dbReference type="Proteomes" id="UP000223968"/>
    </source>
</evidence>
<protein>
    <submittedName>
        <fullName evidence="1">Uncharacterized protein</fullName>
    </submittedName>
</protein>
<proteinExistence type="predicted"/>
<dbReference type="Proteomes" id="UP000223968">
    <property type="component" value="Unassembled WGS sequence"/>
</dbReference>
<sequence>MPAAQIRRYLSDFNYTRIFSFPYPSADLHTFQAPTIEQTGVKPLATSEHHELAYSAGSLSFKRITGSTKTDPFNTLPWQLSNEDEELVDMFVSKLTLWSGKNYSIKKSVFREATQHHMTFHICILTYTARYRASKARYGSKSKSRRFIDAALQNLSRRKGENPALEAYTHLARLTINRSDIPLNRNQASQLLGFLNEAKSLSLDHCKSDFLSMAPQRKTVFEYLAPLHQILSGGPHPTRISEEDRKWVVRYNLSERCRAASLIYLNKALLDQGMSAQKCARYLDDLIAKVSEQALEGHFPVESFSWLLLEDMCHFDLRSPDRAWFMGDIMDIFNILPYELQFPFSELLLSFLMLQTPVPETSLEKFEADILKHVETECRVEAVG</sequence>
<dbReference type="EMBL" id="PDNB01000264">
    <property type="protein sequence ID" value="PGG96887.1"/>
    <property type="molecule type" value="Genomic_DNA"/>
</dbReference>
<keyword evidence="2" id="KW-1185">Reference proteome</keyword>
<evidence type="ECO:0000313" key="1">
    <source>
        <dbReference type="EMBL" id="PGG96887.1"/>
    </source>
</evidence>
<dbReference type="PANTHER" id="PTHR37540">
    <property type="entry name" value="TRANSCRIPTION FACTOR (ACR-2), PUTATIVE-RELATED-RELATED"/>
    <property type="match status" value="1"/>
</dbReference>
<organism evidence="1 2">
    <name type="scientific">Helicocarpus griseus UAMH5409</name>
    <dbReference type="NCBI Taxonomy" id="1447875"/>
    <lineage>
        <taxon>Eukaryota</taxon>
        <taxon>Fungi</taxon>
        <taxon>Dikarya</taxon>
        <taxon>Ascomycota</taxon>
        <taxon>Pezizomycotina</taxon>
        <taxon>Eurotiomycetes</taxon>
        <taxon>Eurotiomycetidae</taxon>
        <taxon>Onygenales</taxon>
        <taxon>Ajellomycetaceae</taxon>
        <taxon>Helicocarpus</taxon>
    </lineage>
</organism>
<accession>A0A2B7WK49</accession>
<dbReference type="OrthoDB" id="4206571at2759"/>
<reference evidence="1 2" key="1">
    <citation type="submission" date="2017-10" db="EMBL/GenBank/DDBJ databases">
        <title>Comparative genomics in systemic dimorphic fungi from Ajellomycetaceae.</title>
        <authorList>
            <person name="Munoz J.F."/>
            <person name="Mcewen J.G."/>
            <person name="Clay O.K."/>
            <person name="Cuomo C.A."/>
        </authorList>
    </citation>
    <scope>NUCLEOTIDE SEQUENCE [LARGE SCALE GENOMIC DNA]</scope>
    <source>
        <strain evidence="1 2">UAMH5409</strain>
    </source>
</reference>